<organism evidence="8 9">
    <name type="scientific">Riccia sorocarpa</name>
    <dbReference type="NCBI Taxonomy" id="122646"/>
    <lineage>
        <taxon>Eukaryota</taxon>
        <taxon>Viridiplantae</taxon>
        <taxon>Streptophyta</taxon>
        <taxon>Embryophyta</taxon>
        <taxon>Marchantiophyta</taxon>
        <taxon>Marchantiopsida</taxon>
        <taxon>Marchantiidae</taxon>
        <taxon>Marchantiales</taxon>
        <taxon>Ricciaceae</taxon>
        <taxon>Riccia</taxon>
    </lineage>
</organism>
<comment type="catalytic activity">
    <reaction evidence="6">
        <text>a uridine in tRNA + S-adenosyl-L-methionine = a 3-[(3S)-3-amino-3-carboxypropyl]uridine in tRNA + S-methyl-5'-thioadenosine + H(+)</text>
        <dbReference type="Rhea" id="RHEA:62432"/>
        <dbReference type="Rhea" id="RHEA-COMP:13339"/>
        <dbReference type="Rhea" id="RHEA-COMP:16092"/>
        <dbReference type="ChEBI" id="CHEBI:15378"/>
        <dbReference type="ChEBI" id="CHEBI:17509"/>
        <dbReference type="ChEBI" id="CHEBI:59789"/>
        <dbReference type="ChEBI" id="CHEBI:65315"/>
        <dbReference type="ChEBI" id="CHEBI:82930"/>
        <dbReference type="EC" id="2.5.1.25"/>
    </reaction>
</comment>
<evidence type="ECO:0000256" key="3">
    <source>
        <dbReference type="ARBA" id="ARBA00022691"/>
    </source>
</evidence>
<comment type="caution">
    <text evidence="8">The sequence shown here is derived from an EMBL/GenBank/DDBJ whole genome shotgun (WGS) entry which is preliminary data.</text>
</comment>
<evidence type="ECO:0000313" key="8">
    <source>
        <dbReference type="EMBL" id="KAL3682882.1"/>
    </source>
</evidence>
<evidence type="ECO:0000256" key="6">
    <source>
        <dbReference type="ARBA" id="ARBA00048718"/>
    </source>
</evidence>
<comment type="similarity">
    <text evidence="5">Belongs to the TDD superfamily. DTWD2 family.</text>
</comment>
<evidence type="ECO:0000256" key="2">
    <source>
        <dbReference type="ARBA" id="ARBA00022679"/>
    </source>
</evidence>
<accession>A0ABD3GXL4</accession>
<feature type="domain" description="DTW" evidence="7">
    <location>
        <begin position="1"/>
        <end position="300"/>
    </location>
</feature>
<name>A0ABD3GXL4_9MARC</name>
<evidence type="ECO:0000313" key="9">
    <source>
        <dbReference type="Proteomes" id="UP001633002"/>
    </source>
</evidence>
<proteinExistence type="inferred from homology"/>
<dbReference type="InterPro" id="IPR005636">
    <property type="entry name" value="DTW"/>
</dbReference>
<dbReference type="Pfam" id="PF03942">
    <property type="entry name" value="DTW"/>
    <property type="match status" value="1"/>
</dbReference>
<reference evidence="8 9" key="1">
    <citation type="submission" date="2024-09" db="EMBL/GenBank/DDBJ databases">
        <title>Chromosome-scale assembly of Riccia sorocarpa.</title>
        <authorList>
            <person name="Paukszto L."/>
        </authorList>
    </citation>
    <scope>NUCLEOTIDE SEQUENCE [LARGE SCALE GENOMIC DNA]</scope>
    <source>
        <strain evidence="8">LP-2024</strain>
        <tissue evidence="8">Aerial parts of the thallus</tissue>
    </source>
</reference>
<dbReference type="PANTHER" id="PTHR21392:SF0">
    <property type="entry name" value="TRNA-URIDINE AMINOCARBOXYPROPYLTRANSFERASE 2"/>
    <property type="match status" value="1"/>
</dbReference>
<dbReference type="GO" id="GO:0016432">
    <property type="term" value="F:tRNA-uridine aminocarboxypropyltransferase activity"/>
    <property type="evidence" value="ECO:0007669"/>
    <property type="project" value="UniProtKB-EC"/>
</dbReference>
<keyword evidence="4" id="KW-0819">tRNA processing</keyword>
<dbReference type="AlphaFoldDB" id="A0ABD3GXL4"/>
<evidence type="ECO:0000256" key="5">
    <source>
        <dbReference type="ARBA" id="ARBA00034489"/>
    </source>
</evidence>
<sequence length="344" mass="38423">MREICGSCGRPQRVCLCAVIPSQPFTTRTRIIILQHPYETRHKLATVGVVARCLSNCEVFVGRKFRYGMSPLLDECSIAVSSSSVSVDPTSTDRLEAGKCTSCGRRRTALLLFPTSASKDLSTWWRSSSSTMLPSSASDSVGVEQFRVREDDSGITHPILSTSIDEERFESVDSSNSTCRQVQEMIDYEVEFKSDEKCEHVLLLIVDGTWQHAKEMVKASMPFLGDFVFQVSLPHDISQEGAGMGDSDSILRKEPFAGCVSTMEAIARALLILEPDGSLIQATLLRVLEHMVKMQTSHFNPLRPRPRLASRKDHLRKTHQTAELPAIHHLLFLHHPQQEDCPAR</sequence>
<dbReference type="GO" id="GO:0008033">
    <property type="term" value="P:tRNA processing"/>
    <property type="evidence" value="ECO:0007669"/>
    <property type="project" value="UniProtKB-KW"/>
</dbReference>
<keyword evidence="3" id="KW-0949">S-adenosyl-L-methionine</keyword>
<keyword evidence="9" id="KW-1185">Reference proteome</keyword>
<keyword evidence="2" id="KW-0808">Transferase</keyword>
<protein>
    <recommendedName>
        <fullName evidence="1">tRNA-uridine aminocarboxypropyltransferase</fullName>
        <ecNumber evidence="1">2.5.1.25</ecNumber>
    </recommendedName>
</protein>
<dbReference type="PANTHER" id="PTHR21392">
    <property type="entry name" value="TRNA-URIDINE AMINOCARBOXYPROPYLTRANSFERASE 2"/>
    <property type="match status" value="1"/>
</dbReference>
<dbReference type="EMBL" id="JBJQOH010000006">
    <property type="protein sequence ID" value="KAL3682882.1"/>
    <property type="molecule type" value="Genomic_DNA"/>
</dbReference>
<dbReference type="Proteomes" id="UP001633002">
    <property type="component" value="Unassembled WGS sequence"/>
</dbReference>
<evidence type="ECO:0000256" key="4">
    <source>
        <dbReference type="ARBA" id="ARBA00022694"/>
    </source>
</evidence>
<dbReference type="EC" id="2.5.1.25" evidence="1"/>
<dbReference type="InterPro" id="IPR039262">
    <property type="entry name" value="DTWD2/TAPT"/>
</dbReference>
<evidence type="ECO:0000256" key="1">
    <source>
        <dbReference type="ARBA" id="ARBA00012386"/>
    </source>
</evidence>
<evidence type="ECO:0000259" key="7">
    <source>
        <dbReference type="SMART" id="SM01144"/>
    </source>
</evidence>
<dbReference type="SMART" id="SM01144">
    <property type="entry name" value="DTW"/>
    <property type="match status" value="1"/>
</dbReference>
<gene>
    <name evidence="8" type="ORF">R1sor_000904</name>
</gene>